<reference evidence="1" key="1">
    <citation type="journal article" date="2020" name="mSystems">
        <title>Genome- and Community-Level Interaction Insights into Carbon Utilization and Element Cycling Functions of Hydrothermarchaeota in Hydrothermal Sediment.</title>
        <authorList>
            <person name="Zhou Z."/>
            <person name="Liu Y."/>
            <person name="Xu W."/>
            <person name="Pan J."/>
            <person name="Luo Z.H."/>
            <person name="Li M."/>
        </authorList>
    </citation>
    <scope>NUCLEOTIDE SEQUENCE [LARGE SCALE GENOMIC DNA]</scope>
    <source>
        <strain evidence="1">HyVt-577</strain>
    </source>
</reference>
<sequence length="172" mass="20048">MNKIKDVILKKYIDLRLKLFPPDKEARNFPQLIREIKNILVLLPAQSAWEDDFQRFTSDLYKVFPEASISTFERRSFRKSDGNWMGLPSDAYMSQFTEVQFDLVIDLTPESDRLSTYICALSGAPLRMRLSEGGLSHIYNLHVRTDPQKPQKEKLKSITEQLRVFKKGTHPQ</sequence>
<dbReference type="Gene3D" id="3.40.50.2000">
    <property type="entry name" value="Glycogen Phosphorylase B"/>
    <property type="match status" value="1"/>
</dbReference>
<evidence type="ECO:0000313" key="1">
    <source>
        <dbReference type="EMBL" id="HGY55200.1"/>
    </source>
</evidence>
<comment type="caution">
    <text evidence="1">The sequence shown here is derived from an EMBL/GenBank/DDBJ whole genome shotgun (WGS) entry which is preliminary data.</text>
</comment>
<organism evidence="1">
    <name type="scientific">Caldithrix abyssi</name>
    <dbReference type="NCBI Taxonomy" id="187145"/>
    <lineage>
        <taxon>Bacteria</taxon>
        <taxon>Pseudomonadati</taxon>
        <taxon>Calditrichota</taxon>
        <taxon>Calditrichia</taxon>
        <taxon>Calditrichales</taxon>
        <taxon>Calditrichaceae</taxon>
        <taxon>Caldithrix</taxon>
    </lineage>
</organism>
<name>A0A7V4TZK3_CALAY</name>
<accession>A0A7V4TZK3</accession>
<proteinExistence type="predicted"/>
<protein>
    <submittedName>
        <fullName evidence="1">Uncharacterized protein</fullName>
    </submittedName>
</protein>
<dbReference type="AlphaFoldDB" id="A0A7V4TZK3"/>
<dbReference type="Pfam" id="PF21857">
    <property type="entry name" value="DUF6913"/>
    <property type="match status" value="1"/>
</dbReference>
<dbReference type="InterPro" id="IPR054207">
    <property type="entry name" value="DUF6913"/>
</dbReference>
<dbReference type="Proteomes" id="UP000885779">
    <property type="component" value="Unassembled WGS sequence"/>
</dbReference>
<dbReference type="EMBL" id="DRQG01000054">
    <property type="protein sequence ID" value="HGY55200.1"/>
    <property type="molecule type" value="Genomic_DNA"/>
</dbReference>
<gene>
    <name evidence="1" type="ORF">ENK44_05855</name>
</gene>